<dbReference type="AlphaFoldDB" id="A0A813GQT0"/>
<gene>
    <name evidence="3" type="ORF">PGLA1383_LOCUS45880</name>
</gene>
<evidence type="ECO:0000313" key="4">
    <source>
        <dbReference type="Proteomes" id="UP000654075"/>
    </source>
</evidence>
<evidence type="ECO:0000313" key="3">
    <source>
        <dbReference type="EMBL" id="CAE8629376.1"/>
    </source>
</evidence>
<evidence type="ECO:0000256" key="2">
    <source>
        <dbReference type="SAM" id="SignalP"/>
    </source>
</evidence>
<evidence type="ECO:0000256" key="1">
    <source>
        <dbReference type="PROSITE-ProRule" id="PRU00708"/>
    </source>
</evidence>
<feature type="non-terminal residue" evidence="3">
    <location>
        <position position="147"/>
    </location>
</feature>
<sequence>RHAFVVAVVLAATVCAPRLSADLGQSTAFARKHVFPVGVRELRDRLGEEGISKPERSSTLKGLQDAYEQDILKWGNRRKWEKALGLFREMQEFDYQPGVAAYAAAISACGMRAREWRRSLVLMEEMKGLGMIPDENSLQGLMISLHQ</sequence>
<reference evidence="3" key="1">
    <citation type="submission" date="2021-02" db="EMBL/GenBank/DDBJ databases">
        <authorList>
            <person name="Dougan E. K."/>
            <person name="Rhodes N."/>
            <person name="Thang M."/>
            <person name="Chan C."/>
        </authorList>
    </citation>
    <scope>NUCLEOTIDE SEQUENCE</scope>
</reference>
<feature type="repeat" description="PPR" evidence="1">
    <location>
        <begin position="98"/>
        <end position="133"/>
    </location>
</feature>
<dbReference type="InterPro" id="IPR011990">
    <property type="entry name" value="TPR-like_helical_dom_sf"/>
</dbReference>
<feature type="chain" id="PRO_5032551921" description="Pentacotripeptide-repeat region of PRORP domain-containing protein" evidence="2">
    <location>
        <begin position="22"/>
        <end position="147"/>
    </location>
</feature>
<feature type="signal peptide" evidence="2">
    <location>
        <begin position="1"/>
        <end position="21"/>
    </location>
</feature>
<dbReference type="EMBL" id="CAJNNV010029634">
    <property type="protein sequence ID" value="CAE8629376.1"/>
    <property type="molecule type" value="Genomic_DNA"/>
</dbReference>
<dbReference type="InterPro" id="IPR002885">
    <property type="entry name" value="PPR_rpt"/>
</dbReference>
<name>A0A813GQT0_POLGL</name>
<comment type="caution">
    <text evidence="3">The sequence shown here is derived from an EMBL/GenBank/DDBJ whole genome shotgun (WGS) entry which is preliminary data.</text>
</comment>
<dbReference type="NCBIfam" id="TIGR00756">
    <property type="entry name" value="PPR"/>
    <property type="match status" value="1"/>
</dbReference>
<keyword evidence="4" id="KW-1185">Reference proteome</keyword>
<dbReference type="PROSITE" id="PS51375">
    <property type="entry name" value="PPR"/>
    <property type="match status" value="1"/>
</dbReference>
<protein>
    <recommendedName>
        <fullName evidence="5">Pentacotripeptide-repeat region of PRORP domain-containing protein</fullName>
    </recommendedName>
</protein>
<dbReference type="Gene3D" id="1.25.40.10">
    <property type="entry name" value="Tetratricopeptide repeat domain"/>
    <property type="match status" value="1"/>
</dbReference>
<dbReference type="OrthoDB" id="185373at2759"/>
<evidence type="ECO:0008006" key="5">
    <source>
        <dbReference type="Google" id="ProtNLM"/>
    </source>
</evidence>
<accession>A0A813GQT0</accession>
<feature type="non-terminal residue" evidence="3">
    <location>
        <position position="1"/>
    </location>
</feature>
<keyword evidence="2" id="KW-0732">Signal</keyword>
<proteinExistence type="predicted"/>
<dbReference type="Proteomes" id="UP000654075">
    <property type="component" value="Unassembled WGS sequence"/>
</dbReference>
<organism evidence="3 4">
    <name type="scientific">Polarella glacialis</name>
    <name type="common">Dinoflagellate</name>
    <dbReference type="NCBI Taxonomy" id="89957"/>
    <lineage>
        <taxon>Eukaryota</taxon>
        <taxon>Sar</taxon>
        <taxon>Alveolata</taxon>
        <taxon>Dinophyceae</taxon>
        <taxon>Suessiales</taxon>
        <taxon>Suessiaceae</taxon>
        <taxon>Polarella</taxon>
    </lineage>
</organism>